<gene>
    <name evidence="1" type="ordered locus">CV_0682</name>
</gene>
<dbReference type="AlphaFoldDB" id="Q7P086"/>
<evidence type="ECO:0000313" key="2">
    <source>
        <dbReference type="Proteomes" id="UP000001424"/>
    </source>
</evidence>
<evidence type="ECO:0000313" key="1">
    <source>
        <dbReference type="EMBL" id="AAQ58358.1"/>
    </source>
</evidence>
<dbReference type="KEGG" id="cvi:CV_0682"/>
<dbReference type="HOGENOM" id="CLU_2877653_0_0_4"/>
<dbReference type="EMBL" id="AE016825">
    <property type="protein sequence ID" value="AAQ58358.1"/>
    <property type="molecule type" value="Genomic_DNA"/>
</dbReference>
<protein>
    <submittedName>
        <fullName evidence="1">Uncharacterized protein</fullName>
    </submittedName>
</protein>
<name>Q7P086_CHRVO</name>
<proteinExistence type="predicted"/>
<organism evidence="1 2">
    <name type="scientific">Chromobacterium violaceum (strain ATCC 12472 / DSM 30191 / JCM 1249 / CCUG 213 / NBRC 12614 / NCIMB 9131 / NCTC 9757 / MK)</name>
    <dbReference type="NCBI Taxonomy" id="243365"/>
    <lineage>
        <taxon>Bacteria</taxon>
        <taxon>Pseudomonadati</taxon>
        <taxon>Pseudomonadota</taxon>
        <taxon>Betaproteobacteria</taxon>
        <taxon>Neisseriales</taxon>
        <taxon>Chromobacteriaceae</taxon>
        <taxon>Chromobacterium</taxon>
    </lineage>
</organism>
<accession>Q7P086</accession>
<reference evidence="1 2" key="1">
    <citation type="journal article" date="2003" name="Proc. Natl. Acad. Sci. U.S.A.">
        <title>The complete genome sequence of Chromobacterium violaceum reveals remarkable and exploitable bacterial adaptability.</title>
        <authorList>
            <person name="Vasconcelos A.T.R."/>
            <person name="de Almeida D.F."/>
            <person name="Almeida F.C."/>
            <person name="de Almeida L.G.P."/>
            <person name="de Almeida R."/>
            <person name="Goncalves J.A.A."/>
            <person name="Andrade E.M."/>
            <person name="Antonio R.V."/>
            <person name="Araripe J."/>
            <person name="de Araujo M.F.F."/>
            <person name="Filho S.A."/>
            <person name="Azevedo V."/>
            <person name="Batista A.J."/>
            <person name="Bataus L.A.M."/>
            <person name="Batista J.S."/>
            <person name="Belo A."/>
            <person name="vander Berg C."/>
            <person name="Blamey J."/>
            <person name="Bogo M."/>
            <person name="Bonato S."/>
            <person name="Bordignon J."/>
            <person name="Brito C.A."/>
            <person name="Brocchi M."/>
            <person name="Burity H.A."/>
            <person name="Camargo A.A."/>
            <person name="Cardoso D.D.P."/>
            <person name="Carneiro N.P."/>
            <person name="Carraro D.M."/>
            <person name="Carvalho C.M.B."/>
            <person name="Cascardo J.C.M."/>
            <person name="Cavada B.S."/>
            <person name="Chueire L.M.O."/>
            <person name="Pasa T.B.C."/>
            <person name="Duran N."/>
            <person name="Fagundes N."/>
            <person name="Falcao C.L."/>
            <person name="Fantinatti F."/>
            <person name="Farias I.P."/>
            <person name="Felipe M.S.S."/>
            <person name="Ferrari L.P."/>
            <person name="Ferro J.A."/>
            <person name="Ferro M.I.T."/>
            <person name="Franco G.R."/>
            <person name="Freitas N.S.A."/>
            <person name="Furlan L.R."/>
            <person name="Gazzinelli R.T."/>
            <person name="Gomes E.A."/>
            <person name="Goncalves P.R."/>
            <person name="Grangeiro T.B."/>
            <person name="Grattapaglia D."/>
            <person name="Grisard E.C."/>
            <person name="Guimaraes C.T."/>
            <person name="Hanna E.S."/>
            <person name="Hungria M."/>
            <person name="Jardim S.N."/>
            <person name="Laurino J."/>
            <person name="Leoi L.C.T."/>
            <person name="Fassarella L."/>
            <person name="Lima A."/>
            <person name="Loureiro M.F."/>
            <person name="Lyra M.C.P."/>
            <person name="Macedo M."/>
            <person name="Madeira H.M.F."/>
            <person name="Manfio G.P."/>
            <person name="Maranhao A.Q."/>
            <person name="Martins W.S."/>
            <person name="di Mauro S.M.Z."/>
            <person name="de Medeiros S.R.B."/>
            <person name="Meissner R.D.V."/>
            <person name="Menck C.F.M."/>
            <person name="Moreira M.A.M."/>
            <person name="Nascimento F.F."/>
            <person name="Nicolas M.F."/>
            <person name="Oliveira J.G."/>
            <person name="Oliveira S.C."/>
            <person name="Paixao R.F.C."/>
            <person name="Parente J.A."/>
            <person name="Pedrosa F.O."/>
            <person name="Pena S.J.D."/>
            <person name="Perreira J.O."/>
            <person name="Perreira M."/>
            <person name="Pinto L.S.R.C."/>
            <person name="Pinto L.S."/>
            <person name="Porto J.I.R."/>
            <person name="Potrich D.P."/>
            <person name="Neto C.E.R."/>
            <person name="Reis A.M.M."/>
            <person name="Rigo L.U."/>
            <person name="Rondinelli E."/>
            <person name="dos Santos E.B.P."/>
            <person name="Santos F.R."/>
            <person name="Schneider M.P.C."/>
            <person name="Seuanez H.N."/>
            <person name="Silva A.M.R."/>
            <person name="da Silva A.L.C."/>
            <person name="Silva D.W."/>
            <person name="Silva R."/>
            <person name="Simoes I.C."/>
            <person name="Simon D."/>
            <person name="Soares C.M.A."/>
            <person name="Soares R.B.A."/>
            <person name="Souza E.M."/>
            <person name="Souza K.R.L."/>
            <person name="Souza R.C."/>
            <person name="Steffens M.B.R."/>
            <person name="Steindel M."/>
            <person name="Teixeira S.R."/>
            <person name="Urmenyi T."/>
            <person name="Vettore A."/>
            <person name="Wassem R."/>
            <person name="Zaha A."/>
            <person name="Simpson A.J.G."/>
        </authorList>
    </citation>
    <scope>NUCLEOTIDE SEQUENCE [LARGE SCALE GENOMIC DNA]</scope>
    <source>
        <strain evidence="2">ATCC 12472 / DSM 30191 / JCM 1249 / NBRC 12614 / NCIMB 9131 / NCTC 9757</strain>
    </source>
</reference>
<sequence>MPSAVEQEKRKSDWNRPFLVIFNHFHLLPIDIVVARSANSLRHIGFTPKRNLHNPPNHKRTLG</sequence>
<dbReference type="Proteomes" id="UP000001424">
    <property type="component" value="Chromosome"/>
</dbReference>
<keyword evidence="2" id="KW-1185">Reference proteome</keyword>